<evidence type="ECO:0000256" key="6">
    <source>
        <dbReference type="ARBA" id="ARBA00023244"/>
    </source>
</evidence>
<evidence type="ECO:0000313" key="14">
    <source>
        <dbReference type="Proteomes" id="UP001596233"/>
    </source>
</evidence>
<dbReference type="InterPro" id="IPR036453">
    <property type="entry name" value="GluRdtase_dimer_dom_sf"/>
</dbReference>
<dbReference type="SUPFAM" id="SSF69742">
    <property type="entry name" value="Glutamyl tRNA-reductase catalytic, N-terminal domain"/>
    <property type="match status" value="1"/>
</dbReference>
<evidence type="ECO:0000256" key="4">
    <source>
        <dbReference type="ARBA" id="ARBA00022857"/>
    </source>
</evidence>
<gene>
    <name evidence="8 13" type="primary">hemA</name>
    <name evidence="13" type="ORF">ACFP56_03135</name>
</gene>
<dbReference type="InterPro" id="IPR015895">
    <property type="entry name" value="4pyrrol_synth_GluRdtase_N"/>
</dbReference>
<name>A0ABW1UZP6_9BACL</name>
<comment type="pathway">
    <text evidence="1 8 9">Porphyrin-containing compound metabolism; protoporphyrin-IX biosynthesis; 5-aminolevulinate from L-glutamyl-tRNA(Glu): step 1/2.</text>
</comment>
<dbReference type="CDD" id="cd05213">
    <property type="entry name" value="NAD_bind_Glutamyl_tRNA_reduct"/>
    <property type="match status" value="1"/>
</dbReference>
<reference evidence="14" key="1">
    <citation type="journal article" date="2019" name="Int. J. Syst. Evol. Microbiol.">
        <title>The Global Catalogue of Microorganisms (GCM) 10K type strain sequencing project: providing services to taxonomists for standard genome sequencing and annotation.</title>
        <authorList>
            <consortium name="The Broad Institute Genomics Platform"/>
            <consortium name="The Broad Institute Genome Sequencing Center for Infectious Disease"/>
            <person name="Wu L."/>
            <person name="Ma J."/>
        </authorList>
    </citation>
    <scope>NUCLEOTIDE SEQUENCE [LARGE SCALE GENOMIC DNA]</scope>
    <source>
        <strain evidence="14">PCU 280</strain>
    </source>
</reference>
<evidence type="ECO:0000259" key="11">
    <source>
        <dbReference type="Pfam" id="PF01488"/>
    </source>
</evidence>
<evidence type="ECO:0000256" key="3">
    <source>
        <dbReference type="ARBA" id="ARBA00012970"/>
    </source>
</evidence>
<evidence type="ECO:0000256" key="8">
    <source>
        <dbReference type="HAMAP-Rule" id="MF_00087"/>
    </source>
</evidence>
<keyword evidence="4 8" id="KW-0521">NADP</keyword>
<dbReference type="InterPro" id="IPR036343">
    <property type="entry name" value="GluRdtase_N_sf"/>
</dbReference>
<dbReference type="Gene3D" id="3.30.460.30">
    <property type="entry name" value="Glutamyl-tRNA reductase, N-terminal domain"/>
    <property type="match status" value="1"/>
</dbReference>
<feature type="site" description="Important for activity" evidence="8">
    <location>
        <position position="99"/>
    </location>
</feature>
<accession>A0ABW1UZP6</accession>
<dbReference type="Pfam" id="PF00745">
    <property type="entry name" value="GlutR_dimer"/>
    <property type="match status" value="1"/>
</dbReference>
<comment type="caution">
    <text evidence="13">The sequence shown here is derived from an EMBL/GenBank/DDBJ whole genome shotgun (WGS) entry which is preliminary data.</text>
</comment>
<dbReference type="InterPro" id="IPR036291">
    <property type="entry name" value="NAD(P)-bd_dom_sf"/>
</dbReference>
<dbReference type="Pfam" id="PF01488">
    <property type="entry name" value="Shikimate_DH"/>
    <property type="match status" value="1"/>
</dbReference>
<dbReference type="EC" id="1.2.1.70" evidence="3 8"/>
<feature type="binding site" evidence="8">
    <location>
        <position position="109"/>
    </location>
    <ligand>
        <name>substrate</name>
    </ligand>
</feature>
<evidence type="ECO:0000259" key="10">
    <source>
        <dbReference type="Pfam" id="PF00745"/>
    </source>
</evidence>
<evidence type="ECO:0000256" key="7">
    <source>
        <dbReference type="ARBA" id="ARBA00047464"/>
    </source>
</evidence>
<evidence type="ECO:0000256" key="9">
    <source>
        <dbReference type="RuleBase" id="RU000584"/>
    </source>
</evidence>
<feature type="binding site" evidence="8">
    <location>
        <begin position="189"/>
        <end position="194"/>
    </location>
    <ligand>
        <name>NADP(+)</name>
        <dbReference type="ChEBI" id="CHEBI:58349"/>
    </ligand>
</feature>
<keyword evidence="5 8" id="KW-0560">Oxidoreductase</keyword>
<evidence type="ECO:0000256" key="5">
    <source>
        <dbReference type="ARBA" id="ARBA00023002"/>
    </source>
</evidence>
<feature type="binding site" evidence="8">
    <location>
        <position position="120"/>
    </location>
    <ligand>
        <name>substrate</name>
    </ligand>
</feature>
<comment type="catalytic activity">
    <reaction evidence="7 8 9">
        <text>(S)-4-amino-5-oxopentanoate + tRNA(Glu) + NADP(+) = L-glutamyl-tRNA(Glu) + NADPH + H(+)</text>
        <dbReference type="Rhea" id="RHEA:12344"/>
        <dbReference type="Rhea" id="RHEA-COMP:9663"/>
        <dbReference type="Rhea" id="RHEA-COMP:9680"/>
        <dbReference type="ChEBI" id="CHEBI:15378"/>
        <dbReference type="ChEBI" id="CHEBI:57501"/>
        <dbReference type="ChEBI" id="CHEBI:57783"/>
        <dbReference type="ChEBI" id="CHEBI:58349"/>
        <dbReference type="ChEBI" id="CHEBI:78442"/>
        <dbReference type="ChEBI" id="CHEBI:78520"/>
        <dbReference type="EC" id="1.2.1.70"/>
    </reaction>
</comment>
<evidence type="ECO:0000259" key="12">
    <source>
        <dbReference type="Pfam" id="PF05201"/>
    </source>
</evidence>
<dbReference type="InterPro" id="IPR006151">
    <property type="entry name" value="Shikm_DH/Glu-tRNA_Rdtase"/>
</dbReference>
<dbReference type="SUPFAM" id="SSF69075">
    <property type="entry name" value="Glutamyl tRNA-reductase dimerization domain"/>
    <property type="match status" value="1"/>
</dbReference>
<dbReference type="HAMAP" id="MF_00087">
    <property type="entry name" value="Glu_tRNA_reductase"/>
    <property type="match status" value="1"/>
</dbReference>
<dbReference type="RefSeq" id="WP_379231017.1">
    <property type="nucleotide sequence ID" value="NZ_JBHSTE010000001.1"/>
</dbReference>
<dbReference type="NCBIfam" id="TIGR01035">
    <property type="entry name" value="hemA"/>
    <property type="match status" value="1"/>
</dbReference>
<dbReference type="EMBL" id="JBHSTE010000001">
    <property type="protein sequence ID" value="MFC6331603.1"/>
    <property type="molecule type" value="Genomic_DNA"/>
</dbReference>
<feature type="domain" description="Glutamyl-tRNA reductase N-terminal" evidence="12">
    <location>
        <begin position="6"/>
        <end position="156"/>
    </location>
</feature>
<dbReference type="SUPFAM" id="SSF51735">
    <property type="entry name" value="NAD(P)-binding Rossmann-fold domains"/>
    <property type="match status" value="1"/>
</dbReference>
<feature type="domain" description="Quinate/shikimate 5-dehydrogenase/glutamyl-tRNA reductase" evidence="11">
    <location>
        <begin position="171"/>
        <end position="306"/>
    </location>
</feature>
<feature type="binding site" evidence="8">
    <location>
        <begin position="49"/>
        <end position="52"/>
    </location>
    <ligand>
        <name>substrate</name>
    </ligand>
</feature>
<dbReference type="PANTHER" id="PTHR43013">
    <property type="entry name" value="GLUTAMYL-TRNA REDUCTASE"/>
    <property type="match status" value="1"/>
</dbReference>
<dbReference type="Gene3D" id="3.40.50.720">
    <property type="entry name" value="NAD(P)-binding Rossmann-like Domain"/>
    <property type="match status" value="1"/>
</dbReference>
<comment type="similarity">
    <text evidence="2 8 9">Belongs to the glutamyl-tRNA reductase family.</text>
</comment>
<dbReference type="PROSITE" id="PS00747">
    <property type="entry name" value="GLUTR"/>
    <property type="match status" value="1"/>
</dbReference>
<evidence type="ECO:0000256" key="2">
    <source>
        <dbReference type="ARBA" id="ARBA00005916"/>
    </source>
</evidence>
<comment type="miscellaneous">
    <text evidence="8">During catalysis, the active site Cys acts as a nucleophile attacking the alpha-carbonyl group of tRNA-bound glutamate with the formation of a thioester intermediate between enzyme and glutamate, and the concomitant release of tRNA(Glu). The thioester intermediate is finally reduced by direct hydride transfer from NADPH, to form the product GSA.</text>
</comment>
<proteinExistence type="inferred from homology"/>
<comment type="subunit">
    <text evidence="8">Homodimer.</text>
</comment>
<organism evidence="13 14">
    <name type="scientific">Paenibacillus septentrionalis</name>
    <dbReference type="NCBI Taxonomy" id="429342"/>
    <lineage>
        <taxon>Bacteria</taxon>
        <taxon>Bacillati</taxon>
        <taxon>Bacillota</taxon>
        <taxon>Bacilli</taxon>
        <taxon>Bacillales</taxon>
        <taxon>Paenibacillaceae</taxon>
        <taxon>Paenibacillus</taxon>
    </lineage>
</organism>
<dbReference type="InterPro" id="IPR015896">
    <property type="entry name" value="4pyrrol_synth_GluRdtase_dimer"/>
</dbReference>
<keyword evidence="6 8" id="KW-0627">Porphyrin biosynthesis</keyword>
<evidence type="ECO:0000313" key="13">
    <source>
        <dbReference type="EMBL" id="MFC6331603.1"/>
    </source>
</evidence>
<dbReference type="GO" id="GO:0008883">
    <property type="term" value="F:glutamyl-tRNA reductase activity"/>
    <property type="evidence" value="ECO:0007669"/>
    <property type="project" value="UniProtKB-EC"/>
</dbReference>
<dbReference type="InterPro" id="IPR018214">
    <property type="entry name" value="GluRdtase_CS"/>
</dbReference>
<feature type="active site" description="Nucleophile" evidence="8">
    <location>
        <position position="50"/>
    </location>
</feature>
<comment type="function">
    <text evidence="8">Catalyzes the NADPH-dependent reduction of glutamyl-tRNA(Glu) to glutamate 1-semialdehyde (GSA).</text>
</comment>
<protein>
    <recommendedName>
        <fullName evidence="3 8">Glutamyl-tRNA reductase</fullName>
        <shortName evidence="8">GluTR</shortName>
        <ecNumber evidence="3 8">1.2.1.70</ecNumber>
    </recommendedName>
</protein>
<evidence type="ECO:0000256" key="1">
    <source>
        <dbReference type="ARBA" id="ARBA00005059"/>
    </source>
</evidence>
<feature type="domain" description="Tetrapyrrole biosynthesis glutamyl-tRNA reductase dimerisation" evidence="10">
    <location>
        <begin position="320"/>
        <end position="419"/>
    </location>
</feature>
<sequence>MHIVVVGLNYRTSPVEVRERFALAEEQFSDALTKLKATMSIMECVIVATCNRTEIYAVVERPQICGHDVRWFMEQWFGLPREQFTSHLYMYEDQQAIEHLFKVASGLDSMIIGETQILGQVRSAFLTAQSLKTTGKIFNMLFKQAVTLAKRAHSETKIGELAVSVSYAAVELGKHIFGSFNDKNVFVFGAGETGELTAKHLHSNGATKIQVVNRTLEKAQEVAAQFSGVAYTFEQAQSALEQADIMISSTASKQYILTRADVESLMRKRRNKPLFMIDIAVPRDFDPSIADIDNVFLYDIDDLKDIVESNLAQRKQEAIKIEAMIKEEIEQFVSWYQTLGVVPLIRALHSKAADVHESTMDSLTKKLPDLTDQELKVIRKLTKSMVNQMIQEPVERIKEMAGEKRADEAMALFTQLFDLEEELAELASGQDMKEAQNAAPERKAIVRSAKKLAALVRS</sequence>
<dbReference type="InterPro" id="IPR000343">
    <property type="entry name" value="4pyrrol_synth_GluRdtase"/>
</dbReference>
<keyword evidence="14" id="KW-1185">Reference proteome</keyword>
<dbReference type="Proteomes" id="UP001596233">
    <property type="component" value="Unassembled WGS sequence"/>
</dbReference>
<comment type="domain">
    <text evidence="8">Possesses an unusual extended V-shaped dimeric structure with each monomer consisting of three distinct domains arranged along a curved 'spinal' alpha-helix. The N-terminal catalytic domain specifically recognizes the glutamate moiety of the substrate. The second domain is the NADPH-binding domain, and the third C-terminal domain is responsible for dimerization.</text>
</comment>
<dbReference type="PANTHER" id="PTHR43013:SF1">
    <property type="entry name" value="GLUTAMYL-TRNA REDUCTASE"/>
    <property type="match status" value="1"/>
</dbReference>
<dbReference type="PIRSF" id="PIRSF000445">
    <property type="entry name" value="4pyrrol_synth_GluRdtase"/>
    <property type="match status" value="1"/>
</dbReference>
<feature type="binding site" evidence="8">
    <location>
        <begin position="114"/>
        <end position="116"/>
    </location>
    <ligand>
        <name>substrate</name>
    </ligand>
</feature>
<dbReference type="Pfam" id="PF05201">
    <property type="entry name" value="GlutR_N"/>
    <property type="match status" value="1"/>
</dbReference>